<reference evidence="1" key="1">
    <citation type="submission" date="2023-10" db="EMBL/GenBank/DDBJ databases">
        <authorList>
            <person name="Chen Y."/>
            <person name="Shah S."/>
            <person name="Dougan E. K."/>
            <person name="Thang M."/>
            <person name="Chan C."/>
        </authorList>
    </citation>
    <scope>NUCLEOTIDE SEQUENCE [LARGE SCALE GENOMIC DNA]</scope>
</reference>
<gene>
    <name evidence="1" type="ORF">PCOR1329_LOCUS50553</name>
</gene>
<feature type="non-terminal residue" evidence="1">
    <location>
        <position position="1"/>
    </location>
</feature>
<evidence type="ECO:0000313" key="1">
    <source>
        <dbReference type="EMBL" id="CAK0862038.1"/>
    </source>
</evidence>
<sequence length="399" mass="45411">PLWLKMLCSPVENPPPRVRALETATLRKVAPGPCNWASKEDLWYLREGYGQAKSCVSIELMAQAAQLRVAHHESWTASGGSLGTRARRMEGLIGAPSFLQRRFRWNDWYSRSYAGLLYRNRFSMSARGITFDTIASNIKLASPSVEDGPKMERRVRNGFQREAYKLFKAKGQPDFVGRIRHKTARWHLSGPPARSAARVARHVQRLPAFVAPRVQAACLSTLWNRWCTPRRLQNRASPTNRCLLGCPGHAEDSIEHYIFCRCVRRVADNFLNMRRITPFTVDHFMLAHQVFSEDAEALTCMAVLLYAVYDTTNQYRPLGGVSENTAFEAIQQQCRNAVAGHSASMRIVDSLWAERPQIRPRRKTPMYFPLPIFPRFLLLVRLLCSSVVRRPQPCLPSAG</sequence>
<dbReference type="EMBL" id="CAUYUJ010016118">
    <property type="protein sequence ID" value="CAK0862038.1"/>
    <property type="molecule type" value="Genomic_DNA"/>
</dbReference>
<dbReference type="Proteomes" id="UP001189429">
    <property type="component" value="Unassembled WGS sequence"/>
</dbReference>
<comment type="caution">
    <text evidence="1">The sequence shown here is derived from an EMBL/GenBank/DDBJ whole genome shotgun (WGS) entry which is preliminary data.</text>
</comment>
<organism evidence="1 2">
    <name type="scientific">Prorocentrum cordatum</name>
    <dbReference type="NCBI Taxonomy" id="2364126"/>
    <lineage>
        <taxon>Eukaryota</taxon>
        <taxon>Sar</taxon>
        <taxon>Alveolata</taxon>
        <taxon>Dinophyceae</taxon>
        <taxon>Prorocentrales</taxon>
        <taxon>Prorocentraceae</taxon>
        <taxon>Prorocentrum</taxon>
    </lineage>
</organism>
<keyword evidence="2" id="KW-1185">Reference proteome</keyword>
<proteinExistence type="predicted"/>
<accession>A0ABN9UQ01</accession>
<evidence type="ECO:0000313" key="2">
    <source>
        <dbReference type="Proteomes" id="UP001189429"/>
    </source>
</evidence>
<name>A0ABN9UQ01_9DINO</name>
<protein>
    <submittedName>
        <fullName evidence="1">Uncharacterized protein</fullName>
    </submittedName>
</protein>